<organism evidence="4 5">
    <name type="scientific">Cladobotryum mycophilum</name>
    <dbReference type="NCBI Taxonomy" id="491253"/>
    <lineage>
        <taxon>Eukaryota</taxon>
        <taxon>Fungi</taxon>
        <taxon>Dikarya</taxon>
        <taxon>Ascomycota</taxon>
        <taxon>Pezizomycotina</taxon>
        <taxon>Sordariomycetes</taxon>
        <taxon>Hypocreomycetidae</taxon>
        <taxon>Hypocreales</taxon>
        <taxon>Hypocreaceae</taxon>
        <taxon>Cladobotryum</taxon>
    </lineage>
</organism>
<dbReference type="InterPro" id="IPR015813">
    <property type="entry name" value="Pyrv/PenolPyrv_kinase-like_dom"/>
</dbReference>
<sequence length="298" mass="32819">MADRSYLNQPHLHVQAPYRPAVLTYPGNLQEALRQAQENSEKTLFGIGQGIPSTFLTKVFAATKPDFIWIDVEHGMYDRLTLHDCIHAANHHSEGKTMVIVRVPKHDEVSLTTALDAGAAGIMIPCCESAQEVEHFMNEIYYPPVGRRSFSPWVFTPGISDASLYEDDGFNMQSSNRHVAVIAQIESVEGVKNIDEIAAVKGVSAMMFGPGDFSADARIPMSLNFAQPHPTLVDALEKFAKAGQKAGIPLLGYAADAKMIPAMVDQGYRMILLMFDVWGVSHLLHGKVQEAKEVVQKK</sequence>
<evidence type="ECO:0000313" key="4">
    <source>
        <dbReference type="EMBL" id="KAK5997072.1"/>
    </source>
</evidence>
<feature type="domain" description="HpcH/HpaI aldolase/citrate lyase" evidence="3">
    <location>
        <begin position="56"/>
        <end position="277"/>
    </location>
</feature>
<dbReference type="InterPro" id="IPR050251">
    <property type="entry name" value="HpcH-HpaI_aldolase"/>
</dbReference>
<reference evidence="4 5" key="1">
    <citation type="submission" date="2024-01" db="EMBL/GenBank/DDBJ databases">
        <title>Complete genome of Cladobotryum mycophilum ATHUM6906.</title>
        <authorList>
            <person name="Christinaki A.C."/>
            <person name="Myridakis A.I."/>
            <person name="Kouvelis V.N."/>
        </authorList>
    </citation>
    <scope>NUCLEOTIDE SEQUENCE [LARGE SCALE GENOMIC DNA]</scope>
    <source>
        <strain evidence="4 5">ATHUM6906</strain>
    </source>
</reference>
<proteinExistence type="predicted"/>
<name>A0ABR0SY87_9HYPO</name>
<keyword evidence="5" id="KW-1185">Reference proteome</keyword>
<keyword evidence="2" id="KW-0456">Lyase</keyword>
<dbReference type="Proteomes" id="UP001338125">
    <property type="component" value="Unassembled WGS sequence"/>
</dbReference>
<evidence type="ECO:0000256" key="1">
    <source>
        <dbReference type="ARBA" id="ARBA00022723"/>
    </source>
</evidence>
<dbReference type="Gene3D" id="3.20.20.60">
    <property type="entry name" value="Phosphoenolpyruvate-binding domains"/>
    <property type="match status" value="1"/>
</dbReference>
<evidence type="ECO:0000256" key="2">
    <source>
        <dbReference type="ARBA" id="ARBA00023239"/>
    </source>
</evidence>
<dbReference type="PANTHER" id="PTHR30502">
    <property type="entry name" value="2-KETO-3-DEOXY-L-RHAMNONATE ALDOLASE"/>
    <property type="match status" value="1"/>
</dbReference>
<evidence type="ECO:0000313" key="5">
    <source>
        <dbReference type="Proteomes" id="UP001338125"/>
    </source>
</evidence>
<accession>A0ABR0SY87</accession>
<dbReference type="EMBL" id="JAVFKD010000002">
    <property type="protein sequence ID" value="KAK5997072.1"/>
    <property type="molecule type" value="Genomic_DNA"/>
</dbReference>
<dbReference type="SUPFAM" id="SSF51621">
    <property type="entry name" value="Phosphoenolpyruvate/pyruvate domain"/>
    <property type="match status" value="1"/>
</dbReference>
<comment type="caution">
    <text evidence="4">The sequence shown here is derived from an EMBL/GenBank/DDBJ whole genome shotgun (WGS) entry which is preliminary data.</text>
</comment>
<dbReference type="InterPro" id="IPR005000">
    <property type="entry name" value="Aldolase/citrate-lyase_domain"/>
</dbReference>
<dbReference type="PANTHER" id="PTHR30502:SF8">
    <property type="entry name" value="SYNTHASE, PUTATIVE-RELATED"/>
    <property type="match status" value="1"/>
</dbReference>
<gene>
    <name evidence="4" type="ORF">PT974_02424</name>
</gene>
<evidence type="ECO:0000259" key="3">
    <source>
        <dbReference type="Pfam" id="PF03328"/>
    </source>
</evidence>
<protein>
    <submittedName>
        <fullName evidence="4">4-hydroxy-2-oxovalerate aldolase-like protein</fullName>
    </submittedName>
</protein>
<keyword evidence="1" id="KW-0479">Metal-binding</keyword>
<dbReference type="Pfam" id="PF03328">
    <property type="entry name" value="HpcH_HpaI"/>
    <property type="match status" value="1"/>
</dbReference>
<dbReference type="InterPro" id="IPR040442">
    <property type="entry name" value="Pyrv_kinase-like_dom_sf"/>
</dbReference>